<sequence length="624" mass="70395">MTDELHRTFPFRVRPRYRETVDSLTRRVLAINGEPADLPTRVLTTHGLTADQWPTLLHKKNRSRPYDAVNAGVHHHDGQMCAQCTDLLPHRWMCTLCAGGDHVEQAPHFTSPVCFRHRRWLGFTETPERQHTTSAEHVRAARRFDKLRQAARVDPRLFGLVSGHLTDELQASEEDVFPTSIALIHQLTHPDFLRKMLDPRQTYRRGYLRLQAAVTSHAGRRLPGTTRALWLLMRPAFAAARTAARTGQPFASGHPHDFPVHPAAVRALPHMRDREPFTRFLEQTGDTPSSANTYLGAAYQRLAPGTRSRHHVCRHGHTFTHTSADLEPRCPRCPRAGAAIPGVNDIASQAPRLVKQWDWQRNGALSPTMVATSSHDKLHWLCKKQHPFSATPSNRTQNDQGCPVCQNRRVLAGANDFATRFPRAFAELSPSAVHRYNPYVHTPSSDVCTRWTCAAGHEFPATFKQRATGYTCPQCRRLASVALRGSLAEKHPAIAAQWVDTGTGRTAHDYSPGSKKPGRWRCERGHEYDMPIERRVAGCGCPYCAGRRLLPGFNDLAATHPRIAAEWHPYLNWTTPDQVFPGSNKKWHWLCPNGHRVYRSAAHRILSGGCAECPREERALHRRS</sequence>
<gene>
    <name evidence="2" type="ORF">PU630_15580</name>
</gene>
<accession>A0ABY8BXN6</accession>
<name>A0ABY8BXN6_9MICO</name>
<dbReference type="Proteomes" id="UP001214553">
    <property type="component" value="Chromosome"/>
</dbReference>
<dbReference type="InterPro" id="IPR025487">
    <property type="entry name" value="DUF4379"/>
</dbReference>
<keyword evidence="3" id="KW-1185">Reference proteome</keyword>
<reference evidence="2 3" key="1">
    <citation type="submission" date="2023-03" db="EMBL/GenBank/DDBJ databases">
        <title>Genome sequence of Microbacterium sp. KACC 23027.</title>
        <authorList>
            <person name="Kim S."/>
            <person name="Heo J."/>
            <person name="Kwon S.-W."/>
        </authorList>
    </citation>
    <scope>NUCLEOTIDE SEQUENCE [LARGE SCALE GENOMIC DNA]</scope>
    <source>
        <strain evidence="2 3">KACC 23027</strain>
    </source>
</reference>
<evidence type="ECO:0000313" key="2">
    <source>
        <dbReference type="EMBL" id="WEG08645.1"/>
    </source>
</evidence>
<dbReference type="Pfam" id="PF14311">
    <property type="entry name" value="DUF4379"/>
    <property type="match status" value="3"/>
</dbReference>
<evidence type="ECO:0000313" key="3">
    <source>
        <dbReference type="Proteomes" id="UP001214553"/>
    </source>
</evidence>
<feature type="domain" description="Treble clef zinc finger" evidence="1">
    <location>
        <begin position="353"/>
        <end position="408"/>
    </location>
</feature>
<proteinExistence type="predicted"/>
<feature type="domain" description="Treble clef zinc finger" evidence="1">
    <location>
        <begin position="563"/>
        <end position="614"/>
    </location>
</feature>
<evidence type="ECO:0000259" key="1">
    <source>
        <dbReference type="Pfam" id="PF14311"/>
    </source>
</evidence>
<dbReference type="EMBL" id="CP119108">
    <property type="protein sequence ID" value="WEG08645.1"/>
    <property type="molecule type" value="Genomic_DNA"/>
</dbReference>
<protein>
    <submittedName>
        <fullName evidence="2">Zinc-ribbon domain-containing protein</fullName>
    </submittedName>
</protein>
<dbReference type="RefSeq" id="WP_275277974.1">
    <property type="nucleotide sequence ID" value="NZ_CP119108.1"/>
</dbReference>
<feature type="domain" description="Treble clef zinc finger" evidence="1">
    <location>
        <begin position="494"/>
        <end position="547"/>
    </location>
</feature>
<dbReference type="PANTHER" id="PTHR37317">
    <property type="entry name" value="BLR8090 PROTEIN"/>
    <property type="match status" value="1"/>
</dbReference>
<organism evidence="2 3">
    <name type="scientific">Microbacterium horticulturae</name>
    <dbReference type="NCBI Taxonomy" id="3028316"/>
    <lineage>
        <taxon>Bacteria</taxon>
        <taxon>Bacillati</taxon>
        <taxon>Actinomycetota</taxon>
        <taxon>Actinomycetes</taxon>
        <taxon>Micrococcales</taxon>
        <taxon>Microbacteriaceae</taxon>
        <taxon>Microbacterium</taxon>
    </lineage>
</organism>
<dbReference type="PANTHER" id="PTHR37317:SF1">
    <property type="entry name" value="ZINC-RIBBON DOMAIN-CONTAINING PROTEIN-RELATED"/>
    <property type="match status" value="1"/>
</dbReference>